<dbReference type="AlphaFoldDB" id="A0A284S3Q9"/>
<proteinExistence type="predicted"/>
<name>A0A284S3Q9_ARMOS</name>
<evidence type="ECO:0000313" key="1">
    <source>
        <dbReference type="EMBL" id="SJL15643.1"/>
    </source>
</evidence>
<dbReference type="OrthoDB" id="3054173at2759"/>
<sequence length="130" mass="15602">MLFFIHVYSMWFAEFYPMRAELLNGLYDALRRERSVFDNNPARFEILFCSIAKLPSPDHPHVTVCVYDTYAEFLGALHYYPRQPERTQFLPDTMESRWMRVFDRVLNGILRDFTLYFNPAVNIFLVPMFI</sequence>
<gene>
    <name evidence="1" type="ORF">ARMOST_19147</name>
</gene>
<protein>
    <submittedName>
        <fullName evidence="1">Uncharacterized protein</fullName>
    </submittedName>
</protein>
<accession>A0A284S3Q9</accession>
<evidence type="ECO:0000313" key="2">
    <source>
        <dbReference type="Proteomes" id="UP000219338"/>
    </source>
</evidence>
<keyword evidence="2" id="KW-1185">Reference proteome</keyword>
<reference evidence="2" key="1">
    <citation type="journal article" date="2017" name="Nat. Ecol. Evol.">
        <title>Genome expansion and lineage-specific genetic innovations in the forest pathogenic fungi Armillaria.</title>
        <authorList>
            <person name="Sipos G."/>
            <person name="Prasanna A.N."/>
            <person name="Walter M.C."/>
            <person name="O'Connor E."/>
            <person name="Balint B."/>
            <person name="Krizsan K."/>
            <person name="Kiss B."/>
            <person name="Hess J."/>
            <person name="Varga T."/>
            <person name="Slot J."/>
            <person name="Riley R."/>
            <person name="Boka B."/>
            <person name="Rigling D."/>
            <person name="Barry K."/>
            <person name="Lee J."/>
            <person name="Mihaltcheva S."/>
            <person name="LaButti K."/>
            <person name="Lipzen A."/>
            <person name="Waldron R."/>
            <person name="Moloney N.M."/>
            <person name="Sperisen C."/>
            <person name="Kredics L."/>
            <person name="Vagvoelgyi C."/>
            <person name="Patrignani A."/>
            <person name="Fitzpatrick D."/>
            <person name="Nagy I."/>
            <person name="Doyle S."/>
            <person name="Anderson J.B."/>
            <person name="Grigoriev I.V."/>
            <person name="Gueldener U."/>
            <person name="Muensterkoetter M."/>
            <person name="Nagy L.G."/>
        </authorList>
    </citation>
    <scope>NUCLEOTIDE SEQUENCE [LARGE SCALE GENOMIC DNA]</scope>
    <source>
        <strain evidence="2">C18/9</strain>
    </source>
</reference>
<dbReference type="EMBL" id="FUEG01000030">
    <property type="protein sequence ID" value="SJL15643.1"/>
    <property type="molecule type" value="Genomic_DNA"/>
</dbReference>
<dbReference type="Proteomes" id="UP000219338">
    <property type="component" value="Unassembled WGS sequence"/>
</dbReference>
<organism evidence="1 2">
    <name type="scientific">Armillaria ostoyae</name>
    <name type="common">Armillaria root rot fungus</name>
    <dbReference type="NCBI Taxonomy" id="47428"/>
    <lineage>
        <taxon>Eukaryota</taxon>
        <taxon>Fungi</taxon>
        <taxon>Dikarya</taxon>
        <taxon>Basidiomycota</taxon>
        <taxon>Agaricomycotina</taxon>
        <taxon>Agaricomycetes</taxon>
        <taxon>Agaricomycetidae</taxon>
        <taxon>Agaricales</taxon>
        <taxon>Marasmiineae</taxon>
        <taxon>Physalacriaceae</taxon>
        <taxon>Armillaria</taxon>
    </lineage>
</organism>